<dbReference type="AlphaFoldDB" id="A0A7Y9RV84"/>
<comment type="caution">
    <text evidence="1">The sequence shown here is derived from an EMBL/GenBank/DDBJ whole genome shotgun (WGS) entry which is preliminary data.</text>
</comment>
<evidence type="ECO:0000313" key="2">
    <source>
        <dbReference type="Proteomes" id="UP000544110"/>
    </source>
</evidence>
<dbReference type="EMBL" id="JACCAC010000001">
    <property type="protein sequence ID" value="NYG55217.1"/>
    <property type="molecule type" value="Genomic_DNA"/>
</dbReference>
<name>A0A7Y9RV84_9ACTN</name>
<organism evidence="1 2">
    <name type="scientific">Nocardioides perillae</name>
    <dbReference type="NCBI Taxonomy" id="1119534"/>
    <lineage>
        <taxon>Bacteria</taxon>
        <taxon>Bacillati</taxon>
        <taxon>Actinomycetota</taxon>
        <taxon>Actinomycetes</taxon>
        <taxon>Propionibacteriales</taxon>
        <taxon>Nocardioidaceae</taxon>
        <taxon>Nocardioides</taxon>
    </lineage>
</organism>
<keyword evidence="2" id="KW-1185">Reference proteome</keyword>
<dbReference type="RefSeq" id="WP_179517703.1">
    <property type="nucleotide sequence ID" value="NZ_JACCAC010000001.1"/>
</dbReference>
<proteinExistence type="predicted"/>
<reference evidence="1 2" key="1">
    <citation type="submission" date="2020-07" db="EMBL/GenBank/DDBJ databases">
        <title>Sequencing the genomes of 1000 actinobacteria strains.</title>
        <authorList>
            <person name="Klenk H.-P."/>
        </authorList>
    </citation>
    <scope>NUCLEOTIDE SEQUENCE [LARGE SCALE GENOMIC DNA]</scope>
    <source>
        <strain evidence="1 2">DSM 24552</strain>
    </source>
</reference>
<evidence type="ECO:0000313" key="1">
    <source>
        <dbReference type="EMBL" id="NYG55217.1"/>
    </source>
</evidence>
<sequence length="173" mass="18347">MSWEHDLFAALDDLEGQAEGAFAAEREAEVADRAAAEYATVPLVARLMASVNRDVVLGVVGVGVVRGELRRVGPDWCLLAAEQQEWVVRAAALTTVVGASDRARPEAAWSPVDRLGLGSALRRLAQAGERCVLRTVDGAAHEAVLRRVGADFVETTDGRLLGFAGVAAVQSWA</sequence>
<dbReference type="Proteomes" id="UP000544110">
    <property type="component" value="Unassembled WGS sequence"/>
</dbReference>
<gene>
    <name evidence="1" type="ORF">BJ989_001521</name>
</gene>
<protein>
    <submittedName>
        <fullName evidence="1">Uncharacterized protein</fullName>
    </submittedName>
</protein>
<accession>A0A7Y9RV84</accession>